<sequence>MQLPSYLFWIFLAGTLTFAVPPFERLDPVNDQIRFYPQAMMIARKPRPLIFYNDTKIVHLRVNLPAIKLTKISSHVKPCFTNDLFPDVADYLLQRLQELETLIQRLGSLEGLTNLIQCDLYLKRYFNAETNLKPKMNCPLAFNASLAHCKAWALERCDHISPHEETWLKGKARRRRSTNILCHAGLFGIPRAIYEATGGDCEPNKVSNLKSTLNKMADAMEDLQSLVRVVNGKTVYLIKVTGALRTRLNQHGKNIHTIHKTLQAWKYIIEKQIRTLSCRVNQDKPLFITLVAQIHKIFAQLIRFLENDDIIHQLFHLKDLKIFGYTALPQILAKEISQQLSSDSNMKNTELALKSGFSLLINPMIDYVYTDKGLHVNILLTLPEIGAQHSMCAVEYLEPVVYNISGQCYSGPIDQDNLALITCADSRSIVRVDTLAKCFQDNHNFVCPSQVLRQVTSVDWLGLPWNRYTKLPFARTHQKIDDCSSLYPLLHLGGRYYLSTTSTKMTFQNTTNELTLQLSPLIIYNFPCTVKLPEAGIDDCPEHLELHVPIMTVENFKYHQWKPGSDKTLIDLHLKSITTLPPLKFNKTILENLDKTYNLLDARLTRRLSSIRESIAKIKATWETTTTEILVYIALPLSLL</sequence>
<keyword evidence="1" id="KW-0732">Signal</keyword>
<feature type="chain" id="PRO_5037067341" description="Envelope protein" evidence="1">
    <location>
        <begin position="20"/>
        <end position="640"/>
    </location>
</feature>
<dbReference type="RefSeq" id="XP_020896015.1">
    <property type="nucleotide sequence ID" value="XM_021040356.2"/>
</dbReference>
<dbReference type="Proteomes" id="UP000887567">
    <property type="component" value="Unplaced"/>
</dbReference>
<feature type="signal peptide" evidence="1">
    <location>
        <begin position="1"/>
        <end position="19"/>
    </location>
</feature>
<name>A0A913WYN2_EXADI</name>
<organism evidence="2 3">
    <name type="scientific">Exaiptasia diaphana</name>
    <name type="common">Tropical sea anemone</name>
    <name type="synonym">Aiptasia pulchella</name>
    <dbReference type="NCBI Taxonomy" id="2652724"/>
    <lineage>
        <taxon>Eukaryota</taxon>
        <taxon>Metazoa</taxon>
        <taxon>Cnidaria</taxon>
        <taxon>Anthozoa</taxon>
        <taxon>Hexacorallia</taxon>
        <taxon>Actiniaria</taxon>
        <taxon>Aiptasiidae</taxon>
        <taxon>Exaiptasia</taxon>
    </lineage>
</organism>
<proteinExistence type="predicted"/>
<dbReference type="AlphaFoldDB" id="A0A913WYN2"/>
<reference evidence="2" key="1">
    <citation type="submission" date="2022-11" db="UniProtKB">
        <authorList>
            <consortium name="EnsemblMetazoa"/>
        </authorList>
    </citation>
    <scope>IDENTIFICATION</scope>
</reference>
<evidence type="ECO:0008006" key="4">
    <source>
        <dbReference type="Google" id="ProtNLM"/>
    </source>
</evidence>
<accession>A0A913WYN2</accession>
<protein>
    <recommendedName>
        <fullName evidence="4">Envelope protein</fullName>
    </recommendedName>
</protein>
<keyword evidence="3" id="KW-1185">Reference proteome</keyword>
<evidence type="ECO:0000313" key="2">
    <source>
        <dbReference type="EnsemblMetazoa" id="XP_020896015.1"/>
    </source>
</evidence>
<dbReference type="GeneID" id="110234945"/>
<evidence type="ECO:0000256" key="1">
    <source>
        <dbReference type="SAM" id="SignalP"/>
    </source>
</evidence>
<dbReference type="OrthoDB" id="5966921at2759"/>
<evidence type="ECO:0000313" key="3">
    <source>
        <dbReference type="Proteomes" id="UP000887567"/>
    </source>
</evidence>
<dbReference type="KEGG" id="epa:110234945"/>
<dbReference type="EnsemblMetazoa" id="XM_021040356.2">
    <property type="protein sequence ID" value="XP_020896015.1"/>
    <property type="gene ID" value="LOC110234945"/>
</dbReference>